<gene>
    <name evidence="1" type="ORF">Pint_04123</name>
</gene>
<evidence type="ECO:0000313" key="2">
    <source>
        <dbReference type="Proteomes" id="UP001163603"/>
    </source>
</evidence>
<comment type="caution">
    <text evidence="1">The sequence shown here is derived from an EMBL/GenBank/DDBJ whole genome shotgun (WGS) entry which is preliminary data.</text>
</comment>
<accession>A0ACC0Z1Y3</accession>
<sequence length="409" mass="46031">MSEVLKIDDSRELDRNFAVDEEENAEGHGCRNLATDNEIQVEFNKQGQQDSSSLHVGLREENMRCSYGKSHSVPTEFDQDNAGRTNIDYDQERTQSPSNGKHYQGEMDELPGSYFQKSSFEFKAQTLHNERGTEGSAHPQESPLTADSNQVEEPECNPDVNKPNTSHQDEEIKDALLEKSTYEFTNSPDKELEGQTIEHQTEKLSSYSRSPSGDGEGEPRNEKCNSSKNSPSESGKLDLSHSISHSPGSTHRRSASPVTVNQMLVSPEGSPHLHLSPNGHRPSLPLQEGVQDELHSRTQHKQRHAASPERSDLAKRISPNGRLSPSATQSSASPKRSRHKNGSSLKHMSASPEPRYSPKKYRRHDRSMSRSPIQRRDPSSGFGRNYRDSSRSRSPYMRNHYRSPRQYSL</sequence>
<name>A0ACC0Z1Y3_9ROSI</name>
<dbReference type="EMBL" id="CM047738">
    <property type="protein sequence ID" value="KAJ0045120.1"/>
    <property type="molecule type" value="Genomic_DNA"/>
</dbReference>
<organism evidence="1 2">
    <name type="scientific">Pistacia integerrima</name>
    <dbReference type="NCBI Taxonomy" id="434235"/>
    <lineage>
        <taxon>Eukaryota</taxon>
        <taxon>Viridiplantae</taxon>
        <taxon>Streptophyta</taxon>
        <taxon>Embryophyta</taxon>
        <taxon>Tracheophyta</taxon>
        <taxon>Spermatophyta</taxon>
        <taxon>Magnoliopsida</taxon>
        <taxon>eudicotyledons</taxon>
        <taxon>Gunneridae</taxon>
        <taxon>Pentapetalae</taxon>
        <taxon>rosids</taxon>
        <taxon>malvids</taxon>
        <taxon>Sapindales</taxon>
        <taxon>Anacardiaceae</taxon>
        <taxon>Pistacia</taxon>
    </lineage>
</organism>
<protein>
    <submittedName>
        <fullName evidence="1">Uncharacterized protein</fullName>
    </submittedName>
</protein>
<evidence type="ECO:0000313" key="1">
    <source>
        <dbReference type="EMBL" id="KAJ0045120.1"/>
    </source>
</evidence>
<proteinExistence type="predicted"/>
<keyword evidence="2" id="KW-1185">Reference proteome</keyword>
<dbReference type="Proteomes" id="UP001163603">
    <property type="component" value="Chromosome 3"/>
</dbReference>
<reference evidence="2" key="1">
    <citation type="journal article" date="2023" name="G3 (Bethesda)">
        <title>Genome assembly and association tests identify interacting loci associated with vigor, precocity, and sex in interspecific pistachio rootstocks.</title>
        <authorList>
            <person name="Palmer W."/>
            <person name="Jacygrad E."/>
            <person name="Sagayaradj S."/>
            <person name="Cavanaugh K."/>
            <person name="Han R."/>
            <person name="Bertier L."/>
            <person name="Beede B."/>
            <person name="Kafkas S."/>
            <person name="Golino D."/>
            <person name="Preece J."/>
            <person name="Michelmore R."/>
        </authorList>
    </citation>
    <scope>NUCLEOTIDE SEQUENCE [LARGE SCALE GENOMIC DNA]</scope>
</reference>